<dbReference type="InterPro" id="IPR011600">
    <property type="entry name" value="Pept_C14_caspase"/>
</dbReference>
<comment type="similarity">
    <text evidence="1">Belongs to the peptidase C14B family.</text>
</comment>
<evidence type="ECO:0000256" key="3">
    <source>
        <dbReference type="ARBA" id="ARBA00022807"/>
    </source>
</evidence>
<comment type="caution">
    <text evidence="6">The sequence shown here is derived from an EMBL/GenBank/DDBJ whole genome shotgun (WGS) entry which is preliminary data.</text>
</comment>
<dbReference type="PANTHER" id="PTHR48104:SF30">
    <property type="entry name" value="METACASPASE-1"/>
    <property type="match status" value="1"/>
</dbReference>
<dbReference type="EMBL" id="VYYT01000092">
    <property type="protein sequence ID" value="KAK2770597.1"/>
    <property type="molecule type" value="Genomic_DNA"/>
</dbReference>
<dbReference type="PANTHER" id="PTHR48104">
    <property type="entry name" value="METACASPASE-4"/>
    <property type="match status" value="1"/>
</dbReference>
<dbReference type="InterPro" id="IPR050452">
    <property type="entry name" value="Metacaspase"/>
</dbReference>
<dbReference type="AlphaFoldDB" id="A0AAD9YN17"/>
<proteinExistence type="inferred from homology"/>
<dbReference type="Gene3D" id="3.40.50.1460">
    <property type="match status" value="1"/>
</dbReference>
<dbReference type="Pfam" id="PF00656">
    <property type="entry name" value="Peptidase_C14"/>
    <property type="match status" value="1"/>
</dbReference>
<dbReference type="SUPFAM" id="SSF52129">
    <property type="entry name" value="Caspase-like"/>
    <property type="match status" value="1"/>
</dbReference>
<keyword evidence="3" id="KW-0378">Hydrolase</keyword>
<evidence type="ECO:0000256" key="1">
    <source>
        <dbReference type="ARBA" id="ARBA00009005"/>
    </source>
</evidence>
<keyword evidence="7" id="KW-1185">Reference proteome</keyword>
<accession>A0AAD9YN17</accession>
<dbReference type="Proteomes" id="UP001281614">
    <property type="component" value="Unassembled WGS sequence"/>
</dbReference>
<evidence type="ECO:0000256" key="4">
    <source>
        <dbReference type="ARBA" id="ARBA00023145"/>
    </source>
</evidence>
<protein>
    <submittedName>
        <fullName evidence="6">Peptidase c14 caspase catalytic subunit p20</fullName>
    </submittedName>
</protein>
<keyword evidence="3" id="KW-0788">Thiol protease</keyword>
<sequence>MPTMKRALLIASPSGGLRGPINDVKTMEAILSQQGFEVLSCCDVKATRQGIMDAWETIIKVSQAGDVVVIYYSGHGGIVEDDSSEPSVAEEGDLTQQQSWRYQFLVPMDFSDPTAADGASSFNGILDVELEDLLRRTTDRTENVTTIFDCCHSGRMARDPSHTGAVPRNLPKIRFPKLQFASVSQKVERLRETNGDLAKTYLHNEGNRHAVRIAAAGALETAWEDGDHDQRAGVMTRELARALREAWEVNDGANQISWQNMSLRVSELVNVNFPRQNPYVEGPQRRMLFSLDESETNAVVLHPDGQHGILKAGRISSVREGNVYALMPLLVGSERIREETKIGEATVTEVRALESVATLSILPNRD</sequence>
<evidence type="ECO:0000259" key="5">
    <source>
        <dbReference type="Pfam" id="PF00656"/>
    </source>
</evidence>
<dbReference type="GO" id="GO:0006915">
    <property type="term" value="P:apoptotic process"/>
    <property type="evidence" value="ECO:0007669"/>
    <property type="project" value="UniProtKB-KW"/>
</dbReference>
<evidence type="ECO:0000313" key="7">
    <source>
        <dbReference type="Proteomes" id="UP001281614"/>
    </source>
</evidence>
<dbReference type="GO" id="GO:0006508">
    <property type="term" value="P:proteolysis"/>
    <property type="evidence" value="ECO:0007669"/>
    <property type="project" value="InterPro"/>
</dbReference>
<evidence type="ECO:0000256" key="2">
    <source>
        <dbReference type="ARBA" id="ARBA00022703"/>
    </source>
</evidence>
<dbReference type="InterPro" id="IPR029030">
    <property type="entry name" value="Caspase-like_dom_sf"/>
</dbReference>
<keyword evidence="3" id="KW-0645">Protease</keyword>
<gene>
    <name evidence="6" type="ORF">CKAH01_14650</name>
</gene>
<evidence type="ECO:0000313" key="6">
    <source>
        <dbReference type="EMBL" id="KAK2770597.1"/>
    </source>
</evidence>
<name>A0AAD9YN17_COLKA</name>
<reference evidence="6" key="1">
    <citation type="submission" date="2023-02" db="EMBL/GenBank/DDBJ databases">
        <title>Colletotrichum kahawae CIFC_Que2 genome sequencing and assembly.</title>
        <authorList>
            <person name="Baroncelli R."/>
        </authorList>
    </citation>
    <scope>NUCLEOTIDE SEQUENCE</scope>
    <source>
        <strain evidence="6">CIFC_Que2</strain>
    </source>
</reference>
<dbReference type="GO" id="GO:0005737">
    <property type="term" value="C:cytoplasm"/>
    <property type="evidence" value="ECO:0007669"/>
    <property type="project" value="TreeGrafter"/>
</dbReference>
<feature type="domain" description="Peptidase C14 caspase" evidence="5">
    <location>
        <begin position="6"/>
        <end position="281"/>
    </location>
</feature>
<keyword evidence="2" id="KW-0053">Apoptosis</keyword>
<keyword evidence="4" id="KW-0865">Zymogen</keyword>
<dbReference type="GO" id="GO:0004197">
    <property type="term" value="F:cysteine-type endopeptidase activity"/>
    <property type="evidence" value="ECO:0007669"/>
    <property type="project" value="InterPro"/>
</dbReference>
<organism evidence="6 7">
    <name type="scientific">Colletotrichum kahawae</name>
    <name type="common">Coffee berry disease fungus</name>
    <dbReference type="NCBI Taxonomy" id="34407"/>
    <lineage>
        <taxon>Eukaryota</taxon>
        <taxon>Fungi</taxon>
        <taxon>Dikarya</taxon>
        <taxon>Ascomycota</taxon>
        <taxon>Pezizomycotina</taxon>
        <taxon>Sordariomycetes</taxon>
        <taxon>Hypocreomycetidae</taxon>
        <taxon>Glomerellales</taxon>
        <taxon>Glomerellaceae</taxon>
        <taxon>Colletotrichum</taxon>
        <taxon>Colletotrichum gloeosporioides species complex</taxon>
    </lineage>
</organism>